<dbReference type="InterPro" id="IPR004682">
    <property type="entry name" value="TRAP_DctP"/>
</dbReference>
<evidence type="ECO:0000256" key="1">
    <source>
        <dbReference type="ARBA" id="ARBA00022729"/>
    </source>
</evidence>
<name>A0A9D6V0Y5_9BACT</name>
<dbReference type="PANTHER" id="PTHR33376:SF2">
    <property type="entry name" value="DICARBOXYLATE-BINDING PERIPLASMIC PROTEIN"/>
    <property type="match status" value="1"/>
</dbReference>
<dbReference type="GO" id="GO:0055085">
    <property type="term" value="P:transmembrane transport"/>
    <property type="evidence" value="ECO:0007669"/>
    <property type="project" value="InterPro"/>
</dbReference>
<evidence type="ECO:0000313" key="3">
    <source>
        <dbReference type="EMBL" id="MBI5248021.1"/>
    </source>
</evidence>
<dbReference type="GO" id="GO:0030246">
    <property type="term" value="F:carbohydrate binding"/>
    <property type="evidence" value="ECO:0007669"/>
    <property type="project" value="TreeGrafter"/>
</dbReference>
<reference evidence="3" key="1">
    <citation type="submission" date="2020-07" db="EMBL/GenBank/DDBJ databases">
        <title>Huge and variable diversity of episymbiotic CPR bacteria and DPANN archaea in groundwater ecosystems.</title>
        <authorList>
            <person name="He C.Y."/>
            <person name="Keren R."/>
            <person name="Whittaker M."/>
            <person name="Farag I.F."/>
            <person name="Doudna J."/>
            <person name="Cate J.H.D."/>
            <person name="Banfield J.F."/>
        </authorList>
    </citation>
    <scope>NUCLEOTIDE SEQUENCE</scope>
    <source>
        <strain evidence="3">NC_groundwater_1664_Pr3_B-0.1um_52_9</strain>
    </source>
</reference>
<proteinExistence type="predicted"/>
<sequence>MRFRMMAILIGLCLAVFAGSAAAKTQINIGIVVNPDFVHVKAANWFKQSVEKALPGKVSVVVHHSAVLGSETQVLQQIQLGTTQMSVCTTGPVEAFVPEIKALEMPFVFPSYEAADKVLDGPVGQDLARMFEKSGFVALAFLDNGFRNLTNSKRPVKTPEDVKGLKIRTMEAPTHLAIWRAIGANPTPMAWPIFTQLQQGVIDGQENPTAVIHAAKLIEAGQKYLTLTRHVYSALVFVASKAFLDGLSA</sequence>
<evidence type="ECO:0000313" key="4">
    <source>
        <dbReference type="Proteomes" id="UP000807825"/>
    </source>
</evidence>
<protein>
    <submittedName>
        <fullName evidence="3">DctP family TRAP transporter solute-binding subunit</fullName>
    </submittedName>
</protein>
<evidence type="ECO:0000256" key="2">
    <source>
        <dbReference type="SAM" id="SignalP"/>
    </source>
</evidence>
<dbReference type="Proteomes" id="UP000807825">
    <property type="component" value="Unassembled WGS sequence"/>
</dbReference>
<organism evidence="3 4">
    <name type="scientific">Desulfomonile tiedjei</name>
    <dbReference type="NCBI Taxonomy" id="2358"/>
    <lineage>
        <taxon>Bacteria</taxon>
        <taxon>Pseudomonadati</taxon>
        <taxon>Thermodesulfobacteriota</taxon>
        <taxon>Desulfomonilia</taxon>
        <taxon>Desulfomonilales</taxon>
        <taxon>Desulfomonilaceae</taxon>
        <taxon>Desulfomonile</taxon>
    </lineage>
</organism>
<dbReference type="EMBL" id="JACRDE010000028">
    <property type="protein sequence ID" value="MBI5248021.1"/>
    <property type="molecule type" value="Genomic_DNA"/>
</dbReference>
<accession>A0A9D6V0Y5</accession>
<feature type="chain" id="PRO_5039008423" evidence="2">
    <location>
        <begin position="24"/>
        <end position="249"/>
    </location>
</feature>
<comment type="caution">
    <text evidence="3">The sequence shown here is derived from an EMBL/GenBank/DDBJ whole genome shotgun (WGS) entry which is preliminary data.</text>
</comment>
<dbReference type="PANTHER" id="PTHR33376">
    <property type="match status" value="1"/>
</dbReference>
<gene>
    <name evidence="3" type="ORF">HY912_00880</name>
</gene>
<dbReference type="NCBIfam" id="NF037995">
    <property type="entry name" value="TRAP_S1"/>
    <property type="match status" value="1"/>
</dbReference>
<feature type="signal peptide" evidence="2">
    <location>
        <begin position="1"/>
        <end position="23"/>
    </location>
</feature>
<dbReference type="AlphaFoldDB" id="A0A9D6V0Y5"/>
<dbReference type="InterPro" id="IPR018389">
    <property type="entry name" value="DctP_fam"/>
</dbReference>
<dbReference type="Pfam" id="PF03480">
    <property type="entry name" value="DctP"/>
    <property type="match status" value="1"/>
</dbReference>
<keyword evidence="1 2" id="KW-0732">Signal</keyword>
<dbReference type="NCBIfam" id="TIGR00787">
    <property type="entry name" value="dctP"/>
    <property type="match status" value="1"/>
</dbReference>
<dbReference type="GO" id="GO:0030288">
    <property type="term" value="C:outer membrane-bounded periplasmic space"/>
    <property type="evidence" value="ECO:0007669"/>
    <property type="project" value="InterPro"/>
</dbReference>
<dbReference type="InterPro" id="IPR038404">
    <property type="entry name" value="TRAP_DctP_sf"/>
</dbReference>
<dbReference type="Gene3D" id="3.40.190.170">
    <property type="entry name" value="Bacterial extracellular solute-binding protein, family 7"/>
    <property type="match status" value="1"/>
</dbReference>